<dbReference type="AlphaFoldDB" id="A0A4R0SUY5"/>
<proteinExistence type="predicted"/>
<accession>A0A4R0SUY5</accession>
<reference evidence="1 2" key="1">
    <citation type="journal article" date="2018" name="Sci. Rep.">
        <title>Genomic diversity and distribution of Bifidobacterium longum subsp. longum across the human lifespan.</title>
        <authorList>
            <person name="Odamaki T."/>
            <person name="Bottacini F."/>
            <person name="Kato K."/>
            <person name="Mitsuyama E."/>
            <person name="Yoshida K."/>
            <person name="Horigome A."/>
            <person name="Xiao J.Z."/>
            <person name="van Sinderen D."/>
        </authorList>
    </citation>
    <scope>NUCLEOTIDE SEQUENCE [LARGE SCALE GENOMIC DNA]</scope>
    <source>
        <strain evidence="1 2">MCC10009</strain>
    </source>
</reference>
<evidence type="ECO:0000313" key="2">
    <source>
        <dbReference type="Proteomes" id="UP000291881"/>
    </source>
</evidence>
<comment type="caution">
    <text evidence="1">The sequence shown here is derived from an EMBL/GenBank/DDBJ whole genome shotgun (WGS) entry which is preliminary data.</text>
</comment>
<dbReference type="EMBL" id="SHPS01000034">
    <property type="protein sequence ID" value="TCD84637.1"/>
    <property type="molecule type" value="Genomic_DNA"/>
</dbReference>
<gene>
    <name evidence="1" type="ORF">MCC10009_1727</name>
</gene>
<organism evidence="1 2">
    <name type="scientific">Bifidobacterium longum subsp. longum</name>
    <dbReference type="NCBI Taxonomy" id="1679"/>
    <lineage>
        <taxon>Bacteria</taxon>
        <taxon>Bacillati</taxon>
        <taxon>Actinomycetota</taxon>
        <taxon>Actinomycetes</taxon>
        <taxon>Bifidobacteriales</taxon>
        <taxon>Bifidobacteriaceae</taxon>
        <taxon>Bifidobacterium</taxon>
    </lineage>
</organism>
<dbReference type="Proteomes" id="UP000291881">
    <property type="component" value="Unassembled WGS sequence"/>
</dbReference>
<evidence type="ECO:0000313" key="1">
    <source>
        <dbReference type="EMBL" id="TCD84637.1"/>
    </source>
</evidence>
<name>A0A4R0SUY5_BIFLL</name>
<protein>
    <submittedName>
        <fullName evidence="1">Uncharacterized protein</fullName>
    </submittedName>
</protein>
<sequence>MHTGASYRRSRVITGPSHLGVYGPCVFIRCVIEKAKKTAQLGSKSSAFDGRVLLGLDRLGLNPVSQRHVTSGSCAGVWLIGCDPTDETDRCCSECGAAGRVRSSWRCRLYLVKSMFRVSSLIFLAVKNTAEPAQQTLKQYRHQHRLERVPHTGRMAVERLDRRTHILAYNSILAYSPKGGVSQKQKGFRGDLETLAGG</sequence>